<dbReference type="EMBL" id="CAJPEX010000186">
    <property type="protein sequence ID" value="CAG0914058.1"/>
    <property type="molecule type" value="Genomic_DNA"/>
</dbReference>
<dbReference type="SUPFAM" id="SSF90209">
    <property type="entry name" value="Ran binding protein zinc finger-like"/>
    <property type="match status" value="1"/>
</dbReference>
<dbReference type="Pfam" id="PF05021">
    <property type="entry name" value="NPL4"/>
    <property type="match status" value="1"/>
</dbReference>
<keyword evidence="4" id="KW-0862">Zinc</keyword>
<dbReference type="InterPro" id="IPR029071">
    <property type="entry name" value="Ubiquitin-like_domsf"/>
</dbReference>
<dbReference type="CDD" id="cd17055">
    <property type="entry name" value="Ubl_AtNPL4_like"/>
    <property type="match status" value="1"/>
</dbReference>
<feature type="compositionally biased region" description="Pro residues" evidence="6">
    <location>
        <begin position="586"/>
        <end position="604"/>
    </location>
</feature>
<keyword evidence="10" id="KW-1185">Reference proteome</keyword>
<evidence type="ECO:0000259" key="7">
    <source>
        <dbReference type="PROSITE" id="PS50199"/>
    </source>
</evidence>
<reference evidence="9" key="1">
    <citation type="submission" date="2020-11" db="EMBL/GenBank/DDBJ databases">
        <authorList>
            <person name="Tran Van P."/>
        </authorList>
    </citation>
    <scope>NUCLEOTIDE SEQUENCE</scope>
</reference>
<dbReference type="GO" id="GO:0005634">
    <property type="term" value="C:nucleus"/>
    <property type="evidence" value="ECO:0007669"/>
    <property type="project" value="TreeGrafter"/>
</dbReference>
<name>A0A7R9BHA6_9CRUS</name>
<dbReference type="Pfam" id="PF05020">
    <property type="entry name" value="zf-NPL4"/>
    <property type="match status" value="1"/>
</dbReference>
<dbReference type="PROSITE" id="PS01358">
    <property type="entry name" value="ZF_RANBP2_1"/>
    <property type="match status" value="1"/>
</dbReference>
<organism evidence="9">
    <name type="scientific">Notodromas monacha</name>
    <dbReference type="NCBI Taxonomy" id="399045"/>
    <lineage>
        <taxon>Eukaryota</taxon>
        <taxon>Metazoa</taxon>
        <taxon>Ecdysozoa</taxon>
        <taxon>Arthropoda</taxon>
        <taxon>Crustacea</taxon>
        <taxon>Oligostraca</taxon>
        <taxon>Ostracoda</taxon>
        <taxon>Podocopa</taxon>
        <taxon>Podocopida</taxon>
        <taxon>Cypridocopina</taxon>
        <taxon>Cypridoidea</taxon>
        <taxon>Cyprididae</taxon>
        <taxon>Notodromas</taxon>
    </lineage>
</organism>
<dbReference type="GO" id="GO:0043130">
    <property type="term" value="F:ubiquitin binding"/>
    <property type="evidence" value="ECO:0007669"/>
    <property type="project" value="TreeGrafter"/>
</dbReference>
<evidence type="ECO:0000259" key="8">
    <source>
        <dbReference type="PROSITE" id="PS50249"/>
    </source>
</evidence>
<evidence type="ECO:0000256" key="5">
    <source>
        <dbReference type="PROSITE-ProRule" id="PRU00322"/>
    </source>
</evidence>
<dbReference type="InterPro" id="IPR036443">
    <property type="entry name" value="Znf_RanBP2_sf"/>
</dbReference>
<dbReference type="PROSITE" id="PS50199">
    <property type="entry name" value="ZF_RANBP2_2"/>
    <property type="match status" value="1"/>
</dbReference>
<dbReference type="PANTHER" id="PTHR12710:SF0">
    <property type="entry name" value="NUCLEAR PROTEIN LOCALIZATION PROTEIN 4 HOMOLOG"/>
    <property type="match status" value="1"/>
</dbReference>
<comment type="similarity">
    <text evidence="1">Belongs to the NPL4 family.</text>
</comment>
<dbReference type="GO" id="GO:0008270">
    <property type="term" value="F:zinc ion binding"/>
    <property type="evidence" value="ECO:0007669"/>
    <property type="project" value="UniProtKB-KW"/>
</dbReference>
<dbReference type="PROSITE" id="PS50249">
    <property type="entry name" value="MPN"/>
    <property type="match status" value="1"/>
</dbReference>
<protein>
    <recommendedName>
        <fullName evidence="11">Nuclear protein localization protein 4 homolog</fullName>
    </recommendedName>
</protein>
<accession>A0A7R9BHA6</accession>
<evidence type="ECO:0000256" key="3">
    <source>
        <dbReference type="ARBA" id="ARBA00022771"/>
    </source>
</evidence>
<dbReference type="SMART" id="SM00547">
    <property type="entry name" value="ZnF_RBZ"/>
    <property type="match status" value="1"/>
</dbReference>
<dbReference type="Gene3D" id="2.30.30.380">
    <property type="entry name" value="Zn-finger domain of Sec23/24"/>
    <property type="match status" value="1"/>
</dbReference>
<evidence type="ECO:0008006" key="11">
    <source>
        <dbReference type="Google" id="ProtNLM"/>
    </source>
</evidence>
<dbReference type="InterPro" id="IPR007717">
    <property type="entry name" value="NPL4_C"/>
</dbReference>
<evidence type="ECO:0000313" key="9">
    <source>
        <dbReference type="EMBL" id="CAD7273906.1"/>
    </source>
</evidence>
<dbReference type="Gene3D" id="3.10.20.90">
    <property type="entry name" value="Phosphatidylinositol 3-kinase Catalytic Subunit, Chain A, domain 1"/>
    <property type="match status" value="1"/>
</dbReference>
<dbReference type="CDD" id="cd08061">
    <property type="entry name" value="MPN_NPL4"/>
    <property type="match status" value="1"/>
</dbReference>
<dbReference type="GO" id="GO:0006511">
    <property type="term" value="P:ubiquitin-dependent protein catabolic process"/>
    <property type="evidence" value="ECO:0007669"/>
    <property type="project" value="InterPro"/>
</dbReference>
<feature type="domain" description="RanBP2-type" evidence="7">
    <location>
        <begin position="619"/>
        <end position="648"/>
    </location>
</feature>
<dbReference type="InterPro" id="IPR016563">
    <property type="entry name" value="Npl4"/>
</dbReference>
<dbReference type="InterPro" id="IPR037518">
    <property type="entry name" value="MPN"/>
</dbReference>
<dbReference type="InterPro" id="IPR024682">
    <property type="entry name" value="Npl4_Ub-like_dom"/>
</dbReference>
<proteinExistence type="inferred from homology"/>
<dbReference type="PIRSF" id="PIRSF010052">
    <property type="entry name" value="Polyub_prc_Npl4"/>
    <property type="match status" value="1"/>
</dbReference>
<dbReference type="AlphaFoldDB" id="A0A7R9BHA6"/>
<keyword evidence="2" id="KW-0479">Metal-binding</keyword>
<dbReference type="Pfam" id="PF11543">
    <property type="entry name" value="UN_NPL4"/>
    <property type="match status" value="1"/>
</dbReference>
<evidence type="ECO:0000256" key="4">
    <source>
        <dbReference type="ARBA" id="ARBA00022833"/>
    </source>
</evidence>
<dbReference type="Proteomes" id="UP000678499">
    <property type="component" value="Unassembled WGS sequence"/>
</dbReference>
<keyword evidence="3 5" id="KW-0863">Zinc-finger</keyword>
<dbReference type="InterPro" id="IPR007716">
    <property type="entry name" value="NPL4_Zn-bd_put"/>
</dbReference>
<dbReference type="GO" id="GO:0031625">
    <property type="term" value="F:ubiquitin protein ligase binding"/>
    <property type="evidence" value="ECO:0007669"/>
    <property type="project" value="TreeGrafter"/>
</dbReference>
<dbReference type="EMBL" id="OA882223">
    <property type="protein sequence ID" value="CAD7273906.1"/>
    <property type="molecule type" value="Genomic_DNA"/>
</dbReference>
<evidence type="ECO:0000313" key="10">
    <source>
        <dbReference type="Proteomes" id="UP000678499"/>
    </source>
</evidence>
<evidence type="ECO:0000256" key="1">
    <source>
        <dbReference type="ARBA" id="ARBA00011025"/>
    </source>
</evidence>
<evidence type="ECO:0000256" key="6">
    <source>
        <dbReference type="SAM" id="MobiDB-lite"/>
    </source>
</evidence>
<evidence type="ECO:0000256" key="2">
    <source>
        <dbReference type="ARBA" id="ARBA00022723"/>
    </source>
</evidence>
<feature type="domain" description="MPN" evidence="8">
    <location>
        <begin position="238"/>
        <end position="375"/>
    </location>
</feature>
<dbReference type="OrthoDB" id="10251089at2759"/>
<dbReference type="PANTHER" id="PTHR12710">
    <property type="entry name" value="NUCLEAR PROTEIN LOCALIZATION 4"/>
    <property type="match status" value="1"/>
</dbReference>
<feature type="region of interest" description="Disordered" evidence="6">
    <location>
        <begin position="582"/>
        <end position="621"/>
    </location>
</feature>
<dbReference type="SUPFAM" id="SSF54236">
    <property type="entry name" value="Ubiquitin-like"/>
    <property type="match status" value="1"/>
</dbReference>
<sequence>MSGQSIILRVQSADGTKRVELPLSDTTRGLYEKIHEEFGLETFDFRLYIDRAKTKELVSTSKKSLASFGLRHGDMLFMAYGDLVRPSVSADKSAENDLKTPETSSASTVATTDHVPAAVVEDDVDLELAKRDGKIKRQRDPSHCRHNVNSQCVHCFSLDPWDEGYIKENGIKHMSFNAYLRKLQSGIDKGKFVVLENLDCSVKSDCPHHPPWPKGLCSKCTPPAVTLTRQKYRHIDHIMFENQYIVDRFLNYWRTTGNQRFGFLYGYYEPHDTVPLGIRAVVAAIYEPPQDSTKRELNFHPDPVLPTVDFVADSLGLRRIGWIFTDLMTENLQMGTVQNLRNLQTHLLSAGEAITAAHFQNMHPNPCKFAREGFFGSKFVTVCVSGNDEHQIHLDGYQISDQGMGLVKHECIVPTKDVPQLAYVLKSTSEKYVPDVFYRMKDKYGNHITRIGRPLPIEYLLLDIPTTTPLEPKFTMAAARLISSSESASFFPVENRLVDQHLQDLSALGQYLRKFKPGEMADALSDLHLLVFLATCDTLPFSPPDLKLAGLLSALRSRNTEAVNAWLSGDDWQTVDQVMLAMDSDPPAPPPSRVPRSRTPPPRVLPMAASDPEPGSSSEAQPWTCSHCTYLNIPLLESCEVCGLPREP</sequence>
<dbReference type="InterPro" id="IPR001876">
    <property type="entry name" value="Znf_RanBP2"/>
</dbReference>
<gene>
    <name evidence="9" type="ORF">NMOB1V02_LOCUS1769</name>
</gene>